<reference evidence="2" key="1">
    <citation type="submission" date="2023-01" db="EMBL/GenBank/DDBJ databases">
        <authorList>
            <person name="Van Ghelder C."/>
            <person name="Rancurel C."/>
        </authorList>
    </citation>
    <scope>NUCLEOTIDE SEQUENCE</scope>
    <source>
        <strain evidence="2">CNCM I-4278</strain>
    </source>
</reference>
<comment type="caution">
    <text evidence="2">The sequence shown here is derived from an EMBL/GenBank/DDBJ whole genome shotgun (WGS) entry which is preliminary data.</text>
</comment>
<feature type="compositionally biased region" description="Polar residues" evidence="1">
    <location>
        <begin position="44"/>
        <end position="56"/>
    </location>
</feature>
<feature type="region of interest" description="Disordered" evidence="1">
    <location>
        <begin position="31"/>
        <end position="142"/>
    </location>
</feature>
<dbReference type="EMBL" id="CAOQHR010000001">
    <property type="protein sequence ID" value="CAI6263921.1"/>
    <property type="molecule type" value="Genomic_DNA"/>
</dbReference>
<evidence type="ECO:0000313" key="2">
    <source>
        <dbReference type="EMBL" id="CAI6263921.1"/>
    </source>
</evidence>
<sequence>MHPFVDWRRGPDAKRVSPLVMLGGFFTPPDSLCAPPEPPDGTKPSRNVGTSRCSHGQNKHPSHNGADHRAARAAQALPSLPSPLPCAGGHVVDSSSTLPDALPKTPPMDLRARASIHHPPSSISVHGETAALPARSCQRSAL</sequence>
<protein>
    <submittedName>
        <fullName evidence="2">Uncharacterized protein</fullName>
    </submittedName>
</protein>
<gene>
    <name evidence="2" type="ORF">PDIGIT_LOCUS1460</name>
</gene>
<name>A0A9W4U5B4_9PLEO</name>
<evidence type="ECO:0000313" key="3">
    <source>
        <dbReference type="Proteomes" id="UP001152607"/>
    </source>
</evidence>
<evidence type="ECO:0000256" key="1">
    <source>
        <dbReference type="SAM" id="MobiDB-lite"/>
    </source>
</evidence>
<dbReference type="AlphaFoldDB" id="A0A9W4U5B4"/>
<accession>A0A9W4U5B4</accession>
<proteinExistence type="predicted"/>
<dbReference type="Proteomes" id="UP001152607">
    <property type="component" value="Unassembled WGS sequence"/>
</dbReference>
<organism evidence="2 3">
    <name type="scientific">Periconia digitata</name>
    <dbReference type="NCBI Taxonomy" id="1303443"/>
    <lineage>
        <taxon>Eukaryota</taxon>
        <taxon>Fungi</taxon>
        <taxon>Dikarya</taxon>
        <taxon>Ascomycota</taxon>
        <taxon>Pezizomycotina</taxon>
        <taxon>Dothideomycetes</taxon>
        <taxon>Pleosporomycetidae</taxon>
        <taxon>Pleosporales</taxon>
        <taxon>Massarineae</taxon>
        <taxon>Periconiaceae</taxon>
        <taxon>Periconia</taxon>
    </lineage>
</organism>
<keyword evidence="3" id="KW-1185">Reference proteome</keyword>